<dbReference type="WBParaSite" id="Pan_g23176.t1">
    <property type="protein sequence ID" value="Pan_g23176.t1"/>
    <property type="gene ID" value="Pan_g23176"/>
</dbReference>
<reference evidence="8" key="2">
    <citation type="submission" date="2020-10" db="UniProtKB">
        <authorList>
            <consortium name="WormBaseParasite"/>
        </authorList>
    </citation>
    <scope>IDENTIFICATION</scope>
</reference>
<dbReference type="GO" id="GO:0061668">
    <property type="term" value="P:mitochondrial ribosome assembly"/>
    <property type="evidence" value="ECO:0007669"/>
    <property type="project" value="TreeGrafter"/>
</dbReference>
<dbReference type="Proteomes" id="UP000492821">
    <property type="component" value="Unassembled WGS sequence"/>
</dbReference>
<reference evidence="7" key="1">
    <citation type="journal article" date="2013" name="Genetics">
        <title>The draft genome and transcriptome of Panagrellus redivivus are shaped by the harsh demands of a free-living lifestyle.</title>
        <authorList>
            <person name="Srinivasan J."/>
            <person name="Dillman A.R."/>
            <person name="Macchietto M.G."/>
            <person name="Heikkinen L."/>
            <person name="Lakso M."/>
            <person name="Fracchia K.M."/>
            <person name="Antoshechkin I."/>
            <person name="Mortazavi A."/>
            <person name="Wong G."/>
            <person name="Sternberg P.W."/>
        </authorList>
    </citation>
    <scope>NUCLEOTIDE SEQUENCE [LARGE SCALE GENOMIC DNA]</scope>
    <source>
        <strain evidence="7">MT8872</strain>
    </source>
</reference>
<evidence type="ECO:0000256" key="3">
    <source>
        <dbReference type="ARBA" id="ARBA00022692"/>
    </source>
</evidence>
<organism evidence="7 8">
    <name type="scientific">Panagrellus redivivus</name>
    <name type="common">Microworm</name>
    <dbReference type="NCBI Taxonomy" id="6233"/>
    <lineage>
        <taxon>Eukaryota</taxon>
        <taxon>Metazoa</taxon>
        <taxon>Ecdysozoa</taxon>
        <taxon>Nematoda</taxon>
        <taxon>Chromadorea</taxon>
        <taxon>Rhabditida</taxon>
        <taxon>Tylenchina</taxon>
        <taxon>Panagrolaimomorpha</taxon>
        <taxon>Panagrolaimoidea</taxon>
        <taxon>Panagrolaimidae</taxon>
        <taxon>Panagrellus</taxon>
    </lineage>
</organism>
<evidence type="ECO:0000256" key="6">
    <source>
        <dbReference type="RuleBase" id="RU363053"/>
    </source>
</evidence>
<evidence type="ECO:0000256" key="5">
    <source>
        <dbReference type="ARBA" id="ARBA00023136"/>
    </source>
</evidence>
<evidence type="ECO:0000313" key="7">
    <source>
        <dbReference type="Proteomes" id="UP000492821"/>
    </source>
</evidence>
<keyword evidence="3" id="KW-0812">Transmembrane</keyword>
<dbReference type="AlphaFoldDB" id="A0A7E4VPW4"/>
<dbReference type="GO" id="GO:0016020">
    <property type="term" value="C:membrane"/>
    <property type="evidence" value="ECO:0007669"/>
    <property type="project" value="UniProtKB-SubCell"/>
</dbReference>
<dbReference type="GO" id="GO:0005739">
    <property type="term" value="C:mitochondrion"/>
    <property type="evidence" value="ECO:0007669"/>
    <property type="project" value="TreeGrafter"/>
</dbReference>
<dbReference type="PANTHER" id="PTHR11266:SF8">
    <property type="entry name" value="MPV17-LIKE PROTEIN 2"/>
    <property type="match status" value="1"/>
</dbReference>
<accession>A0A7E4VPW4</accession>
<dbReference type="Pfam" id="PF04117">
    <property type="entry name" value="Mpv17_PMP22"/>
    <property type="match status" value="1"/>
</dbReference>
<protein>
    <submittedName>
        <fullName evidence="8">Mpv17-like protein 2</fullName>
    </submittedName>
</protein>
<comment type="subcellular location">
    <subcellularLocation>
        <location evidence="1">Membrane</location>
        <topology evidence="1">Multi-pass membrane protein</topology>
    </subcellularLocation>
</comment>
<evidence type="ECO:0000313" key="8">
    <source>
        <dbReference type="WBParaSite" id="Pan_g23176.t1"/>
    </source>
</evidence>
<keyword evidence="4" id="KW-1133">Transmembrane helix</keyword>
<dbReference type="PANTHER" id="PTHR11266">
    <property type="entry name" value="PEROXISOMAL MEMBRANE PROTEIN 2, PXMP2 MPV17"/>
    <property type="match status" value="1"/>
</dbReference>
<keyword evidence="7" id="KW-1185">Reference proteome</keyword>
<evidence type="ECO:0000256" key="1">
    <source>
        <dbReference type="ARBA" id="ARBA00004141"/>
    </source>
</evidence>
<evidence type="ECO:0000256" key="4">
    <source>
        <dbReference type="ARBA" id="ARBA00022989"/>
    </source>
</evidence>
<sequence length="189" mass="21077">MATMFAKLVSLAYSPRYLLTTNTATMCLIYGTGDVIVQLVDSHRQPPYTTNIDWKRVFRVGAIGMLHGPMNHFWYGFLDRAALRGSQRVIVAKKVASDLAASPAFAVAFVTGLTLLEGNSIREALLEYKQKFIQIFTLDACVWPPAQAINFWLVPPAFRVLFVSAVVLVYSGLFSAIRHDDHEPVLEVL</sequence>
<keyword evidence="5" id="KW-0472">Membrane</keyword>
<name>A0A7E4VPW4_PANRE</name>
<dbReference type="InterPro" id="IPR007248">
    <property type="entry name" value="Mpv17_PMP22"/>
</dbReference>
<comment type="similarity">
    <text evidence="2 6">Belongs to the peroxisomal membrane protein PXMP2/4 family.</text>
</comment>
<proteinExistence type="inferred from homology"/>
<evidence type="ECO:0000256" key="2">
    <source>
        <dbReference type="ARBA" id="ARBA00006824"/>
    </source>
</evidence>